<sequence>MIILGLMVGSWSFVLRQQGIAPSLALDRINRLRDSIEKLQYLNGVVRCRMKEWQQTRTKRFIGPAQNLHDLIGTLSLTLPESPDDC</sequence>
<dbReference type="AlphaFoldDB" id="A0A0N4Y6B5"/>
<evidence type="ECO:0000313" key="3">
    <source>
        <dbReference type="Proteomes" id="UP000271162"/>
    </source>
</evidence>
<accession>A0A0N4Y6B5</accession>
<evidence type="ECO:0000256" key="1">
    <source>
        <dbReference type="SAM" id="SignalP"/>
    </source>
</evidence>
<dbReference type="EMBL" id="UYSL01020563">
    <property type="protein sequence ID" value="VDL75207.1"/>
    <property type="molecule type" value="Genomic_DNA"/>
</dbReference>
<keyword evidence="1" id="KW-0732">Signal</keyword>
<protein>
    <submittedName>
        <fullName evidence="4">Transposase</fullName>
    </submittedName>
</protein>
<evidence type="ECO:0000313" key="2">
    <source>
        <dbReference type="EMBL" id="VDL75207.1"/>
    </source>
</evidence>
<gene>
    <name evidence="2" type="ORF">NBR_LOCUS11618</name>
</gene>
<proteinExistence type="predicted"/>
<dbReference type="OMA" id="MNERVRC"/>
<evidence type="ECO:0000313" key="4">
    <source>
        <dbReference type="WBParaSite" id="NBR_0001161701-mRNA-1"/>
    </source>
</evidence>
<dbReference type="WBParaSite" id="NBR_0001161701-mRNA-1">
    <property type="protein sequence ID" value="NBR_0001161701-mRNA-1"/>
    <property type="gene ID" value="NBR_0001161701"/>
</dbReference>
<reference evidence="4" key="1">
    <citation type="submission" date="2017-02" db="UniProtKB">
        <authorList>
            <consortium name="WormBaseParasite"/>
        </authorList>
    </citation>
    <scope>IDENTIFICATION</scope>
</reference>
<keyword evidence="3" id="KW-1185">Reference proteome</keyword>
<organism evidence="4">
    <name type="scientific">Nippostrongylus brasiliensis</name>
    <name type="common">Rat hookworm</name>
    <dbReference type="NCBI Taxonomy" id="27835"/>
    <lineage>
        <taxon>Eukaryota</taxon>
        <taxon>Metazoa</taxon>
        <taxon>Ecdysozoa</taxon>
        <taxon>Nematoda</taxon>
        <taxon>Chromadorea</taxon>
        <taxon>Rhabditida</taxon>
        <taxon>Rhabditina</taxon>
        <taxon>Rhabditomorpha</taxon>
        <taxon>Strongyloidea</taxon>
        <taxon>Heligmosomidae</taxon>
        <taxon>Nippostrongylus</taxon>
    </lineage>
</organism>
<feature type="chain" id="PRO_5043125259" evidence="1">
    <location>
        <begin position="17"/>
        <end position="86"/>
    </location>
</feature>
<name>A0A0N4Y6B5_NIPBR</name>
<feature type="signal peptide" evidence="1">
    <location>
        <begin position="1"/>
        <end position="16"/>
    </location>
</feature>
<dbReference type="Proteomes" id="UP000271162">
    <property type="component" value="Unassembled WGS sequence"/>
</dbReference>
<reference evidence="2 3" key="2">
    <citation type="submission" date="2018-11" db="EMBL/GenBank/DDBJ databases">
        <authorList>
            <consortium name="Pathogen Informatics"/>
        </authorList>
    </citation>
    <scope>NUCLEOTIDE SEQUENCE [LARGE SCALE GENOMIC DNA]</scope>
</reference>